<feature type="transmembrane region" description="Helical" evidence="1">
    <location>
        <begin position="369"/>
        <end position="387"/>
    </location>
</feature>
<keyword evidence="2" id="KW-1185">Reference proteome</keyword>
<reference evidence="3" key="1">
    <citation type="submission" date="2016-11" db="UniProtKB">
        <authorList>
            <consortium name="WormBaseParasite"/>
        </authorList>
    </citation>
    <scope>IDENTIFICATION</scope>
</reference>
<keyword evidence="1" id="KW-0812">Transmembrane</keyword>
<evidence type="ECO:0000313" key="3">
    <source>
        <dbReference type="WBParaSite" id="Hba_06970"/>
    </source>
</evidence>
<dbReference type="AlphaFoldDB" id="A0A1I7WPA2"/>
<protein>
    <submittedName>
        <fullName evidence="3">Ion_trans domain-containing protein</fullName>
    </submittedName>
</protein>
<proteinExistence type="predicted"/>
<dbReference type="InterPro" id="IPR020103">
    <property type="entry name" value="PsdUridine_synth_cat_dom_sf"/>
</dbReference>
<dbReference type="Proteomes" id="UP000095283">
    <property type="component" value="Unplaced"/>
</dbReference>
<evidence type="ECO:0000313" key="2">
    <source>
        <dbReference type="Proteomes" id="UP000095283"/>
    </source>
</evidence>
<organism evidence="2 3">
    <name type="scientific">Heterorhabditis bacteriophora</name>
    <name type="common">Entomopathogenic nematode worm</name>
    <dbReference type="NCBI Taxonomy" id="37862"/>
    <lineage>
        <taxon>Eukaryota</taxon>
        <taxon>Metazoa</taxon>
        <taxon>Ecdysozoa</taxon>
        <taxon>Nematoda</taxon>
        <taxon>Chromadorea</taxon>
        <taxon>Rhabditida</taxon>
        <taxon>Rhabditina</taxon>
        <taxon>Rhabditomorpha</taxon>
        <taxon>Strongyloidea</taxon>
        <taxon>Heterorhabditidae</taxon>
        <taxon>Heterorhabditis</taxon>
    </lineage>
</organism>
<accession>A0A1I7WPA2</accession>
<dbReference type="GO" id="GO:0001522">
    <property type="term" value="P:pseudouridine synthesis"/>
    <property type="evidence" value="ECO:0007669"/>
    <property type="project" value="InterPro"/>
</dbReference>
<dbReference type="WBParaSite" id="Hba_06970">
    <property type="protein sequence ID" value="Hba_06970"/>
    <property type="gene ID" value="Hba_06970"/>
</dbReference>
<sequence length="470" mass="55309">MRSTSEDDDFFGIEYSPITEAHSNCEQWQLFSGLNLVLFLHNSIVVTTIQVAAKAYKDFPEILHIKDSSEGHIHHRKTEDRDSTTSDISGTDFLDNAFFPEVVQNVIETSDGGSDSLNRISPNLFENQYFRYANQGQDKWDGIAVRANNDFPTIFKQMQMFFLISRFFIDRQSVVKDDVYKQEKPNSETINKQLRAKRLKSKPFNARDKEYEEHVIRRESQRGSHSIVMDNEVSTGLDEIFSSFVRLSNFDDHDLIDYIVQSVVYKDENLVAFNKPFGMAYSGSSTSTPQFDRILQTIKFNNFLKMNSLLQSELRNAAELGKIDHVYRCIVRGRLKDSPINITIPLLKTLKNRDMKVIYRIFFKDTSDLYFIFVVNKTPYILWYLFYRTIQNRKYYLWNRRVTLLWVMNMYPVWKSLQSGIYRIKLLREHKSDHLCADAIASYYVYIWIYTYTCSYAKTFRMDVKEAETT</sequence>
<keyword evidence="1" id="KW-1133">Transmembrane helix</keyword>
<name>A0A1I7WPA2_HETBA</name>
<keyword evidence="1" id="KW-0472">Membrane</keyword>
<dbReference type="SUPFAM" id="SSF55120">
    <property type="entry name" value="Pseudouridine synthase"/>
    <property type="match status" value="1"/>
</dbReference>
<evidence type="ECO:0000256" key="1">
    <source>
        <dbReference type="SAM" id="Phobius"/>
    </source>
</evidence>
<dbReference type="GO" id="GO:0003723">
    <property type="term" value="F:RNA binding"/>
    <property type="evidence" value="ECO:0007669"/>
    <property type="project" value="InterPro"/>
</dbReference>
<dbReference type="GO" id="GO:0009982">
    <property type="term" value="F:pseudouridine synthase activity"/>
    <property type="evidence" value="ECO:0007669"/>
    <property type="project" value="InterPro"/>
</dbReference>